<reference evidence="2" key="1">
    <citation type="submission" date="2016-11" db="EMBL/GenBank/DDBJ databases">
        <title>Mesorhizobium oceanicum sp. nov., isolated from deep seawater in South China Sea.</title>
        <authorList>
            <person name="Fu G.-Y."/>
        </authorList>
    </citation>
    <scope>NUCLEOTIDE SEQUENCE [LARGE SCALE GENOMIC DNA]</scope>
    <source>
        <strain evidence="2">B7</strain>
    </source>
</reference>
<proteinExistence type="predicted"/>
<dbReference type="Proteomes" id="UP000182840">
    <property type="component" value="Chromosome"/>
</dbReference>
<keyword evidence="2" id="KW-1185">Reference proteome</keyword>
<evidence type="ECO:0000313" key="2">
    <source>
        <dbReference type="Proteomes" id="UP000182840"/>
    </source>
</evidence>
<evidence type="ECO:0000313" key="1">
    <source>
        <dbReference type="EMBL" id="APH71250.1"/>
    </source>
</evidence>
<dbReference type="RefSeq" id="WP_072602692.1">
    <property type="nucleotide sequence ID" value="NZ_CP018171.1"/>
</dbReference>
<gene>
    <name evidence="1" type="ORF">BSQ44_07575</name>
</gene>
<dbReference type="OrthoDB" id="8077454at2"/>
<name>A0A1L3SPE8_9HYPH</name>
<sequence length="220" mass="24433">MPDALPDERWAGIRALCEGQPPTHERVAMACGVGPKSIAKRAGQEGWKTLDFRFKRVRGAWNQAMELAARAGAGEELDREMEPIPDEPFEMAPAEVFDPDEEDDPEGRIERIGAMLSFRAEAMLKSAVAGRPLEARQVAALSAMVQLSDRLAAIAREHAQKRQVRSDEELAEAFRLIDERIIYMARCEARRLLTDVFGIAQAEVDAKVPDPDAEPEPEGR</sequence>
<dbReference type="KEGG" id="meso:BSQ44_07575"/>
<protein>
    <submittedName>
        <fullName evidence="1">Uncharacterized protein</fullName>
    </submittedName>
</protein>
<accession>A0A1L3SPE8</accession>
<organism evidence="1 2">
    <name type="scientific">Aquibium oceanicum</name>
    <dbReference type="NCBI Taxonomy" id="1670800"/>
    <lineage>
        <taxon>Bacteria</taxon>
        <taxon>Pseudomonadati</taxon>
        <taxon>Pseudomonadota</taxon>
        <taxon>Alphaproteobacteria</taxon>
        <taxon>Hyphomicrobiales</taxon>
        <taxon>Phyllobacteriaceae</taxon>
        <taxon>Aquibium</taxon>
    </lineage>
</organism>
<dbReference type="EMBL" id="CP018171">
    <property type="protein sequence ID" value="APH71250.1"/>
    <property type="molecule type" value="Genomic_DNA"/>
</dbReference>
<dbReference type="AlphaFoldDB" id="A0A1L3SPE8"/>